<reference evidence="1 2" key="1">
    <citation type="submission" date="2018-02" db="EMBL/GenBank/DDBJ databases">
        <title>Comparative genomes isolates from brazilian mangrove.</title>
        <authorList>
            <person name="Araujo J.E."/>
            <person name="Taketani R.G."/>
            <person name="Silva M.C.P."/>
            <person name="Loureco M.V."/>
            <person name="Andreote F.D."/>
        </authorList>
    </citation>
    <scope>NUCLEOTIDE SEQUENCE [LARGE SCALE GENOMIC DNA]</scope>
    <source>
        <strain evidence="1 2">Nap-Phe MGV</strain>
    </source>
</reference>
<organism evidence="1 2">
    <name type="scientific">Blastopirellula marina</name>
    <dbReference type="NCBI Taxonomy" id="124"/>
    <lineage>
        <taxon>Bacteria</taxon>
        <taxon>Pseudomonadati</taxon>
        <taxon>Planctomycetota</taxon>
        <taxon>Planctomycetia</taxon>
        <taxon>Pirellulales</taxon>
        <taxon>Pirellulaceae</taxon>
        <taxon>Blastopirellula</taxon>
    </lineage>
</organism>
<sequence>MVRFIQTSGWLALTLLSATLVGCGNGDLPPVGEVHGQVMLNGAPVDGCQVMFEPVDGGRSSTAMTDADGQYVLRYNGNAAGALLGQHKVRLITARGARRDDNGRVIDPGAKEKLPKEYNSETTQIVEVTSGDNPINFDVVTTK</sequence>
<keyword evidence="1" id="KW-0645">Protease</keyword>
<dbReference type="AlphaFoldDB" id="A0A2S8GJT5"/>
<keyword evidence="1" id="KW-0378">Hydrolase</keyword>
<proteinExistence type="predicted"/>
<name>A0A2S8GJT5_9BACT</name>
<gene>
    <name evidence="1" type="ORF">C5Y93_17880</name>
</gene>
<accession>A0A2S8GJT5</accession>
<dbReference type="EMBL" id="PUHZ01000018">
    <property type="protein sequence ID" value="PQO44640.1"/>
    <property type="molecule type" value="Genomic_DNA"/>
</dbReference>
<dbReference type="PROSITE" id="PS51257">
    <property type="entry name" value="PROKAR_LIPOPROTEIN"/>
    <property type="match status" value="1"/>
</dbReference>
<dbReference type="OrthoDB" id="277660at2"/>
<dbReference type="GO" id="GO:0004180">
    <property type="term" value="F:carboxypeptidase activity"/>
    <property type="evidence" value="ECO:0007669"/>
    <property type="project" value="UniProtKB-KW"/>
</dbReference>
<evidence type="ECO:0000313" key="1">
    <source>
        <dbReference type="EMBL" id="PQO44640.1"/>
    </source>
</evidence>
<evidence type="ECO:0000313" key="2">
    <source>
        <dbReference type="Proteomes" id="UP000237819"/>
    </source>
</evidence>
<protein>
    <submittedName>
        <fullName evidence="1">Carboxypeptidase regulatory-like domain-containing protein</fullName>
    </submittedName>
</protein>
<comment type="caution">
    <text evidence="1">The sequence shown here is derived from an EMBL/GenBank/DDBJ whole genome shotgun (WGS) entry which is preliminary data.</text>
</comment>
<dbReference type="RefSeq" id="WP_105336814.1">
    <property type="nucleotide sequence ID" value="NZ_PUHZ01000018.1"/>
</dbReference>
<keyword evidence="1" id="KW-0121">Carboxypeptidase</keyword>
<dbReference type="Proteomes" id="UP000237819">
    <property type="component" value="Unassembled WGS sequence"/>
</dbReference>